<gene>
    <name evidence="1" type="ORF">GCM10025870_32810</name>
</gene>
<dbReference type="EMBL" id="AP027734">
    <property type="protein sequence ID" value="BDZ56208.1"/>
    <property type="molecule type" value="Genomic_DNA"/>
</dbReference>
<dbReference type="InterPro" id="IPR011856">
    <property type="entry name" value="tRNA_endonuc-like_dom_sf"/>
</dbReference>
<evidence type="ECO:0000313" key="2">
    <source>
        <dbReference type="Proteomes" id="UP001321477"/>
    </source>
</evidence>
<sequence length="54" mass="6446">MEYFERDEAERVNKRIELIDGKRLAELMLRHGVGVQPDQTVTLYKVDEDYFDTL</sequence>
<reference evidence="2" key="1">
    <citation type="journal article" date="2019" name="Int. J. Syst. Evol. Microbiol.">
        <title>The Global Catalogue of Microorganisms (GCM) 10K type strain sequencing project: providing services to taxonomists for standard genome sequencing and annotation.</title>
        <authorList>
            <consortium name="The Broad Institute Genomics Platform"/>
            <consortium name="The Broad Institute Genome Sequencing Center for Infectious Disease"/>
            <person name="Wu L."/>
            <person name="Ma J."/>
        </authorList>
    </citation>
    <scope>NUCLEOTIDE SEQUENCE [LARGE SCALE GENOMIC DNA]</scope>
    <source>
        <strain evidence="2">NBRC 109019</strain>
    </source>
</reference>
<keyword evidence="2" id="KW-1185">Reference proteome</keyword>
<name>A0ABN6YKX1_9MICO</name>
<accession>A0ABN6YKX1</accession>
<dbReference type="Proteomes" id="UP001321477">
    <property type="component" value="Chromosome"/>
</dbReference>
<proteinExistence type="predicted"/>
<dbReference type="Gene3D" id="3.40.1350.10">
    <property type="match status" value="1"/>
</dbReference>
<evidence type="ECO:0000313" key="1">
    <source>
        <dbReference type="EMBL" id="BDZ56208.1"/>
    </source>
</evidence>
<protein>
    <submittedName>
        <fullName evidence="1">Uncharacterized protein</fullName>
    </submittedName>
</protein>
<organism evidence="1 2">
    <name type="scientific">Agromyces marinus</name>
    <dbReference type="NCBI Taxonomy" id="1389020"/>
    <lineage>
        <taxon>Bacteria</taxon>
        <taxon>Bacillati</taxon>
        <taxon>Actinomycetota</taxon>
        <taxon>Actinomycetes</taxon>
        <taxon>Micrococcales</taxon>
        <taxon>Microbacteriaceae</taxon>
        <taxon>Agromyces</taxon>
    </lineage>
</organism>